<dbReference type="EMBL" id="LUUG01000060">
    <property type="protein sequence ID" value="OAI06131.1"/>
    <property type="molecule type" value="Genomic_DNA"/>
</dbReference>
<keyword evidence="1" id="KW-0732">Signal</keyword>
<dbReference type="Gene3D" id="1.10.530.10">
    <property type="match status" value="1"/>
</dbReference>
<dbReference type="SUPFAM" id="SSF53955">
    <property type="entry name" value="Lysozyme-like"/>
    <property type="match status" value="1"/>
</dbReference>
<feature type="chain" id="PRO_5008068165" description="Transglycosylase SLT domain-containing protein" evidence="1">
    <location>
        <begin position="20"/>
        <end position="200"/>
    </location>
</feature>
<organism evidence="3 4">
    <name type="scientific">Methylomonas methanica</name>
    <dbReference type="NCBI Taxonomy" id="421"/>
    <lineage>
        <taxon>Bacteria</taxon>
        <taxon>Pseudomonadati</taxon>
        <taxon>Pseudomonadota</taxon>
        <taxon>Gammaproteobacteria</taxon>
        <taxon>Methylococcales</taxon>
        <taxon>Methylococcaceae</taxon>
        <taxon>Methylomonas</taxon>
    </lineage>
</organism>
<dbReference type="Pfam" id="PF19489">
    <property type="entry name" value="SLT_4"/>
    <property type="match status" value="1"/>
</dbReference>
<dbReference type="Proteomes" id="UP000078090">
    <property type="component" value="Unassembled WGS sequence"/>
</dbReference>
<evidence type="ECO:0000313" key="3">
    <source>
        <dbReference type="EMBL" id="OAI06131.1"/>
    </source>
</evidence>
<comment type="caution">
    <text evidence="3">The sequence shown here is derived from an EMBL/GenBank/DDBJ whole genome shotgun (WGS) entry which is preliminary data.</text>
</comment>
<dbReference type="CDD" id="cd00442">
    <property type="entry name" value="Lyz-like"/>
    <property type="match status" value="1"/>
</dbReference>
<evidence type="ECO:0000256" key="1">
    <source>
        <dbReference type="SAM" id="SignalP"/>
    </source>
</evidence>
<dbReference type="InterPro" id="IPR045795">
    <property type="entry name" value="SLT_4"/>
</dbReference>
<evidence type="ECO:0000259" key="2">
    <source>
        <dbReference type="Pfam" id="PF19489"/>
    </source>
</evidence>
<gene>
    <name evidence="3" type="ORF">A1332_01070</name>
</gene>
<dbReference type="AlphaFoldDB" id="A0A177MKH8"/>
<feature type="signal peptide" evidence="1">
    <location>
        <begin position="1"/>
        <end position="19"/>
    </location>
</feature>
<name>A0A177MKH8_METMH</name>
<feature type="domain" description="Transglycosylase SLT" evidence="2">
    <location>
        <begin position="10"/>
        <end position="192"/>
    </location>
</feature>
<sequence length="200" mass="22884">MRWDMKSRTICLASLAVLSACTTMPPKNPENICQIFREKDDWYQATLSSARRWGVPIAVQMAIINQESSFVADAQPPRPMILGFIPWFRASSAYGYPQAKDETWADYQQKAGNGWADREDFADSCDFVAWYCATSNRKLGIPTSDANKLYLTYHEGLGGYQRSSYLSKQWLMNTAQKVHQRALRYDAQLASCRQELEQKN</sequence>
<reference evidence="3 4" key="1">
    <citation type="submission" date="2016-03" db="EMBL/GenBank/DDBJ databases">
        <authorList>
            <person name="Ploux O."/>
        </authorList>
    </citation>
    <scope>NUCLEOTIDE SEQUENCE [LARGE SCALE GENOMIC DNA]</scope>
    <source>
        <strain evidence="3 4">R-45363</strain>
    </source>
</reference>
<proteinExistence type="predicted"/>
<accession>A0A177MKH8</accession>
<protein>
    <recommendedName>
        <fullName evidence="2">Transglycosylase SLT domain-containing protein</fullName>
    </recommendedName>
</protein>
<dbReference type="PROSITE" id="PS51257">
    <property type="entry name" value="PROKAR_LIPOPROTEIN"/>
    <property type="match status" value="1"/>
</dbReference>
<evidence type="ECO:0000313" key="4">
    <source>
        <dbReference type="Proteomes" id="UP000078090"/>
    </source>
</evidence>
<dbReference type="InterPro" id="IPR023346">
    <property type="entry name" value="Lysozyme-like_dom_sf"/>
</dbReference>